<dbReference type="Pfam" id="PF03640">
    <property type="entry name" value="Lipoprotein_15"/>
    <property type="match status" value="2"/>
</dbReference>
<name>A0ABQ6BFP8_9BRAD</name>
<dbReference type="RefSeq" id="WP_284274080.1">
    <property type="nucleotide sequence ID" value="NZ_BSOW01000040.1"/>
</dbReference>
<sequence>MRKHAHEQSELPRKSSAFACLASAALAGLSLVTPAFGEGYRPPVVELEDYERVPLPTGFGVQQTDADGPVFTDARGMTLYSWPLELQRNGNAGEAPGRPGCDNTRYTVNEKLEGGPAGFILPEVDTRPSCIDLWPPVYADENAKPVGSFTVLARNDGRKQWAYNGYALYTSILDKKPGQVNGGASRTYYLTAHHSVPRKPVGPPPNVPPAFLVRTVATGRIILTRDGSSVYTFDRDGPGKSNCADACLAEWTPISAGSLTLPQGEWGVIERSPGVRQWTFRGEPLYTHNLDRRPGGLEGSDVPGWHNAYTQKNPDPPEEFTVQDTSIGQVLADRNGKTLYVYNCGESTPDQLACDHPTTTQVYRLTICGNFDATRCNRTWRYVPAPANAASRSLIWRAAWIDAETGRFVDEHASNALHIWTFRDRPIYTFALDARPGETRGDAWGEDHGARNGFVAFWLRDDFWGGAK</sequence>
<organism evidence="1 2">
    <name type="scientific">Bradyrhizobium iriomotense</name>
    <dbReference type="NCBI Taxonomy" id="441950"/>
    <lineage>
        <taxon>Bacteria</taxon>
        <taxon>Pseudomonadati</taxon>
        <taxon>Pseudomonadota</taxon>
        <taxon>Alphaproteobacteria</taxon>
        <taxon>Hyphomicrobiales</taxon>
        <taxon>Nitrobacteraceae</taxon>
        <taxon>Bradyrhizobium</taxon>
    </lineage>
</organism>
<proteinExistence type="predicted"/>
<dbReference type="Proteomes" id="UP001156905">
    <property type="component" value="Unassembled WGS sequence"/>
</dbReference>
<reference evidence="2" key="1">
    <citation type="journal article" date="2019" name="Int. J. Syst. Evol. Microbiol.">
        <title>The Global Catalogue of Microorganisms (GCM) 10K type strain sequencing project: providing services to taxonomists for standard genome sequencing and annotation.</title>
        <authorList>
            <consortium name="The Broad Institute Genomics Platform"/>
            <consortium name="The Broad Institute Genome Sequencing Center for Infectious Disease"/>
            <person name="Wu L."/>
            <person name="Ma J."/>
        </authorList>
    </citation>
    <scope>NUCLEOTIDE SEQUENCE [LARGE SCALE GENOMIC DNA]</scope>
    <source>
        <strain evidence="2">NBRC 102520</strain>
    </source>
</reference>
<accession>A0ABQ6BFP8</accession>
<dbReference type="InterPro" id="IPR005297">
    <property type="entry name" value="Lipoprotein_repeat"/>
</dbReference>
<dbReference type="EMBL" id="BSOW01000040">
    <property type="protein sequence ID" value="GLR90992.1"/>
    <property type="molecule type" value="Genomic_DNA"/>
</dbReference>
<dbReference type="PANTHER" id="PTHR39335:SF1">
    <property type="entry name" value="BLL4220 PROTEIN"/>
    <property type="match status" value="1"/>
</dbReference>
<keyword evidence="2" id="KW-1185">Reference proteome</keyword>
<protein>
    <recommendedName>
        <fullName evidence="3">Lipoprotein</fullName>
    </recommendedName>
</protein>
<evidence type="ECO:0000313" key="1">
    <source>
        <dbReference type="EMBL" id="GLR90992.1"/>
    </source>
</evidence>
<evidence type="ECO:0000313" key="2">
    <source>
        <dbReference type="Proteomes" id="UP001156905"/>
    </source>
</evidence>
<dbReference type="PANTHER" id="PTHR39335">
    <property type="entry name" value="BLL4220 PROTEIN"/>
    <property type="match status" value="1"/>
</dbReference>
<evidence type="ECO:0008006" key="3">
    <source>
        <dbReference type="Google" id="ProtNLM"/>
    </source>
</evidence>
<gene>
    <name evidence="1" type="ORF">GCM10007857_77080</name>
</gene>
<comment type="caution">
    <text evidence="1">The sequence shown here is derived from an EMBL/GenBank/DDBJ whole genome shotgun (WGS) entry which is preliminary data.</text>
</comment>